<proteinExistence type="predicted"/>
<protein>
    <submittedName>
        <fullName evidence="1">Uncharacterized protein</fullName>
    </submittedName>
</protein>
<reference evidence="1 2" key="1">
    <citation type="submission" date="2021-05" db="EMBL/GenBank/DDBJ databases">
        <title>Genome Assembly of Synthetic Allotetraploid Brassica napus Reveals Homoeologous Exchanges between Subgenomes.</title>
        <authorList>
            <person name="Davis J.T."/>
        </authorList>
    </citation>
    <scope>NUCLEOTIDE SEQUENCE [LARGE SCALE GENOMIC DNA]</scope>
    <source>
        <strain evidence="2">cv. Da-Ae</strain>
        <tissue evidence="1">Seedling</tissue>
    </source>
</reference>
<gene>
    <name evidence="1" type="ORF">HID58_021228</name>
</gene>
<comment type="caution">
    <text evidence="1">The sequence shown here is derived from an EMBL/GenBank/DDBJ whole genome shotgun (WGS) entry which is preliminary data.</text>
</comment>
<organism evidence="1 2">
    <name type="scientific">Brassica napus</name>
    <name type="common">Rape</name>
    <dbReference type="NCBI Taxonomy" id="3708"/>
    <lineage>
        <taxon>Eukaryota</taxon>
        <taxon>Viridiplantae</taxon>
        <taxon>Streptophyta</taxon>
        <taxon>Embryophyta</taxon>
        <taxon>Tracheophyta</taxon>
        <taxon>Spermatophyta</taxon>
        <taxon>Magnoliopsida</taxon>
        <taxon>eudicotyledons</taxon>
        <taxon>Gunneridae</taxon>
        <taxon>Pentapetalae</taxon>
        <taxon>rosids</taxon>
        <taxon>malvids</taxon>
        <taxon>Brassicales</taxon>
        <taxon>Brassicaceae</taxon>
        <taxon>Brassiceae</taxon>
        <taxon>Brassica</taxon>
    </lineage>
</organism>
<sequence length="268" mass="30273">MIHSKTGSNRRILTFPAVQPCKSISLTTLLDSLIQLAGDILTFKQKHFSTNKRSFQKTIRQIQNLAIVLEEIRIRVGSPRRYFPGVSSLSEIHVIFQKLKFLLEDCTRDGARVCMLMSSDQVSDHLQVLTLSISTSLSAFPVSFVDLPSEVNELIDLVVQQARKHVVRPDSDDKKVIDSVNQVLALFENRVSPEPDEINRILDHVGVRTWGDCVKEVNFLGEEIEAERLENKKNNNNSNARVELLSSLMGFICYCRCVILNKRSSSSS</sequence>
<dbReference type="EMBL" id="JAGKQM010000006">
    <property type="protein sequence ID" value="KAH0921210.1"/>
    <property type="molecule type" value="Genomic_DNA"/>
</dbReference>
<evidence type="ECO:0000313" key="1">
    <source>
        <dbReference type="EMBL" id="KAH0921210.1"/>
    </source>
</evidence>
<evidence type="ECO:0000313" key="2">
    <source>
        <dbReference type="Proteomes" id="UP000824890"/>
    </source>
</evidence>
<dbReference type="Proteomes" id="UP000824890">
    <property type="component" value="Unassembled WGS sequence"/>
</dbReference>
<accession>A0ABQ8CVU3</accession>
<name>A0ABQ8CVU3_BRANA</name>
<keyword evidence="2" id="KW-1185">Reference proteome</keyword>